<evidence type="ECO:0000259" key="3">
    <source>
        <dbReference type="Pfam" id="PF13628"/>
    </source>
</evidence>
<name>M2TLP9_9SPHN</name>
<gene>
    <name evidence="4" type="ORF">C725_2038</name>
</gene>
<reference evidence="4 5" key="1">
    <citation type="journal article" date="2013" name="Genome Announc.">
        <title>Draft Genome Sequence of Strain JLT2015T, Belonging to the Family Sphingomonadaceae of the Alphaproteobacteria.</title>
        <authorList>
            <person name="Tang K."/>
            <person name="Liu K."/>
            <person name="Li S."/>
            <person name="Jiao N."/>
        </authorList>
    </citation>
    <scope>NUCLEOTIDE SEQUENCE [LARGE SCALE GENOMIC DNA]</scope>
    <source>
        <strain evidence="4 5">JLT2015</strain>
    </source>
</reference>
<dbReference type="PROSITE" id="PS51257">
    <property type="entry name" value="PROKAR_LIPOPROTEIN"/>
    <property type="match status" value="1"/>
</dbReference>
<feature type="region of interest" description="Disordered" evidence="1">
    <location>
        <begin position="20"/>
        <end position="52"/>
    </location>
</feature>
<accession>M2TLP9</accession>
<dbReference type="RefSeq" id="WP_008602516.1">
    <property type="nucleotide sequence ID" value="NZ_AMRV01000006.1"/>
</dbReference>
<keyword evidence="2" id="KW-0732">Signal</keyword>
<organism evidence="4 5">
    <name type="scientific">Pacificimonas flava</name>
    <dbReference type="NCBI Taxonomy" id="1234595"/>
    <lineage>
        <taxon>Bacteria</taxon>
        <taxon>Pseudomonadati</taxon>
        <taxon>Pseudomonadota</taxon>
        <taxon>Alphaproteobacteria</taxon>
        <taxon>Sphingomonadales</taxon>
        <taxon>Sphingosinicellaceae</taxon>
        <taxon>Pacificimonas</taxon>
    </lineage>
</organism>
<evidence type="ECO:0000313" key="5">
    <source>
        <dbReference type="Proteomes" id="UP000011717"/>
    </source>
</evidence>
<feature type="signal peptide" evidence="2">
    <location>
        <begin position="1"/>
        <end position="20"/>
    </location>
</feature>
<dbReference type="EMBL" id="AMRV01000006">
    <property type="protein sequence ID" value="EMD82651.1"/>
    <property type="molecule type" value="Genomic_DNA"/>
</dbReference>
<evidence type="ECO:0000313" key="4">
    <source>
        <dbReference type="EMBL" id="EMD82651.1"/>
    </source>
</evidence>
<evidence type="ECO:0000256" key="2">
    <source>
        <dbReference type="SAM" id="SignalP"/>
    </source>
</evidence>
<dbReference type="Proteomes" id="UP000011717">
    <property type="component" value="Unassembled WGS sequence"/>
</dbReference>
<evidence type="ECO:0000256" key="1">
    <source>
        <dbReference type="SAM" id="MobiDB-lite"/>
    </source>
</evidence>
<dbReference type="OrthoDB" id="9101320at2"/>
<protein>
    <recommendedName>
        <fullName evidence="3">DUF4142 domain-containing protein</fullName>
    </recommendedName>
</protein>
<feature type="domain" description="DUF4142" evidence="3">
    <location>
        <begin position="54"/>
        <end position="188"/>
    </location>
</feature>
<dbReference type="AlphaFoldDB" id="M2TLP9"/>
<comment type="caution">
    <text evidence="4">The sequence shown here is derived from an EMBL/GenBank/DDBJ whole genome shotgun (WGS) entry which is preliminary data.</text>
</comment>
<feature type="compositionally biased region" description="Basic and acidic residues" evidence="1">
    <location>
        <begin position="31"/>
        <end position="45"/>
    </location>
</feature>
<sequence>MRSLILAALLLGTAACSEQAAAPPEPSAEETIAKAEQQAERREEAVQNSEGLSDAQEFIDEIAVDGTVEIGMAKIAAEQASRDEVKAFAEQAITFNQSLLQDLSAAAGAAGALQVNTVLSDQDERNFAQLRGARSIDDMYLERTRERYEDMAEDLSEYAAEGEVAALKEWAAKAVPMLQDHRDELAAL</sequence>
<feature type="chain" id="PRO_5004026612" description="DUF4142 domain-containing protein" evidence="2">
    <location>
        <begin position="21"/>
        <end position="188"/>
    </location>
</feature>
<dbReference type="InterPro" id="IPR025419">
    <property type="entry name" value="DUF4142"/>
</dbReference>
<dbReference type="Pfam" id="PF13628">
    <property type="entry name" value="DUF4142"/>
    <property type="match status" value="1"/>
</dbReference>
<keyword evidence="5" id="KW-1185">Reference proteome</keyword>
<proteinExistence type="predicted"/>